<reference evidence="5 6" key="1">
    <citation type="submission" date="2024-02" db="EMBL/GenBank/DDBJ databases">
        <authorList>
            <person name="Daric V."/>
            <person name="Darras S."/>
        </authorList>
    </citation>
    <scope>NUCLEOTIDE SEQUENCE [LARGE SCALE GENOMIC DNA]</scope>
</reference>
<dbReference type="Gene3D" id="2.20.100.10">
    <property type="entry name" value="Thrombospondin type-1 (TSP1) repeat"/>
    <property type="match status" value="2"/>
</dbReference>
<keyword evidence="1" id="KW-0732">Signal</keyword>
<dbReference type="PANTHER" id="PTHR20920:SF5">
    <property type="entry name" value="SMB DOMAIN-CONTAINING PROTEIN"/>
    <property type="match status" value="1"/>
</dbReference>
<dbReference type="EMBL" id="CAWYQH010000001">
    <property type="protein sequence ID" value="CAK8671656.1"/>
    <property type="molecule type" value="Genomic_DNA"/>
</dbReference>
<dbReference type="SMART" id="SM00209">
    <property type="entry name" value="TSP1"/>
    <property type="match status" value="2"/>
</dbReference>
<protein>
    <recommendedName>
        <fullName evidence="4">Spondin-like TSP1 domain-containing protein</fullName>
    </recommendedName>
</protein>
<gene>
    <name evidence="5" type="ORF">CVLEPA_LOCUS704</name>
</gene>
<proteinExistence type="predicted"/>
<organism evidence="5 6">
    <name type="scientific">Clavelina lepadiformis</name>
    <name type="common">Light-bulb sea squirt</name>
    <name type="synonym">Ascidia lepadiformis</name>
    <dbReference type="NCBI Taxonomy" id="159417"/>
    <lineage>
        <taxon>Eukaryota</taxon>
        <taxon>Metazoa</taxon>
        <taxon>Chordata</taxon>
        <taxon>Tunicata</taxon>
        <taxon>Ascidiacea</taxon>
        <taxon>Aplousobranchia</taxon>
        <taxon>Clavelinidae</taxon>
        <taxon>Clavelina</taxon>
    </lineage>
</organism>
<dbReference type="PANTHER" id="PTHR20920">
    <property type="entry name" value="RPE-SPONDIN"/>
    <property type="match status" value="1"/>
</dbReference>
<dbReference type="InterPro" id="IPR044004">
    <property type="entry name" value="TSP1_spondin_dom"/>
</dbReference>
<dbReference type="InterPro" id="IPR000884">
    <property type="entry name" value="TSP1_rpt"/>
</dbReference>
<evidence type="ECO:0000256" key="1">
    <source>
        <dbReference type="ARBA" id="ARBA00022729"/>
    </source>
</evidence>
<sequence length="132" mass="14712">MRKSCEKKCGKGTRTRRRHVTQFNECGGNQCKGPKLETDSCFEKCCPVDCEVSKWKPWSDCSKQCGPNGVKTRVRDILVHPSCGGAPCPKLTKERKCSRICFNNGEMTNTGCSSKSSRDGQCCKMLSFPTNF</sequence>
<keyword evidence="3" id="KW-0325">Glycoprotein</keyword>
<evidence type="ECO:0000313" key="5">
    <source>
        <dbReference type="EMBL" id="CAK8671656.1"/>
    </source>
</evidence>
<keyword evidence="6" id="KW-1185">Reference proteome</keyword>
<dbReference type="SUPFAM" id="SSF82895">
    <property type="entry name" value="TSP-1 type 1 repeat"/>
    <property type="match status" value="2"/>
</dbReference>
<evidence type="ECO:0000256" key="2">
    <source>
        <dbReference type="ARBA" id="ARBA00023157"/>
    </source>
</evidence>
<keyword evidence="2" id="KW-1015">Disulfide bond</keyword>
<accession>A0ABP0EXA3</accession>
<dbReference type="Proteomes" id="UP001642483">
    <property type="component" value="Unassembled WGS sequence"/>
</dbReference>
<feature type="domain" description="Spondin-like TSP1" evidence="4">
    <location>
        <begin position="50"/>
        <end position="98"/>
    </location>
</feature>
<evidence type="ECO:0000313" key="6">
    <source>
        <dbReference type="Proteomes" id="UP001642483"/>
    </source>
</evidence>
<name>A0ABP0EXA3_CLALP</name>
<comment type="caution">
    <text evidence="5">The sequence shown here is derived from an EMBL/GenBank/DDBJ whole genome shotgun (WGS) entry which is preliminary data.</text>
</comment>
<dbReference type="InterPro" id="IPR036383">
    <property type="entry name" value="TSP1_rpt_sf"/>
</dbReference>
<dbReference type="Pfam" id="PF00090">
    <property type="entry name" value="TSP_1"/>
    <property type="match status" value="1"/>
</dbReference>
<evidence type="ECO:0000256" key="3">
    <source>
        <dbReference type="ARBA" id="ARBA00023180"/>
    </source>
</evidence>
<evidence type="ECO:0000259" key="4">
    <source>
        <dbReference type="Pfam" id="PF19028"/>
    </source>
</evidence>
<dbReference type="Pfam" id="PF19028">
    <property type="entry name" value="TSP1_spondin"/>
    <property type="match status" value="1"/>
</dbReference>
<dbReference type="PROSITE" id="PS50092">
    <property type="entry name" value="TSP1"/>
    <property type="match status" value="2"/>
</dbReference>
<dbReference type="InterPro" id="IPR039942">
    <property type="entry name" value="SBSPO"/>
</dbReference>